<comment type="caution">
    <text evidence="3">The sequence shown here is derived from an EMBL/GenBank/DDBJ whole genome shotgun (WGS) entry which is preliminary data.</text>
</comment>
<keyword evidence="2" id="KW-0812">Transmembrane</keyword>
<proteinExistence type="predicted"/>
<keyword evidence="4" id="KW-1185">Reference proteome</keyword>
<dbReference type="AlphaFoldDB" id="A0A940SYS9"/>
<evidence type="ECO:0000256" key="2">
    <source>
        <dbReference type="SAM" id="Phobius"/>
    </source>
</evidence>
<keyword evidence="2" id="KW-0472">Membrane</keyword>
<dbReference type="Proteomes" id="UP000674938">
    <property type="component" value="Unassembled WGS sequence"/>
</dbReference>
<keyword evidence="2" id="KW-1133">Transmembrane helix</keyword>
<accession>A0A940SYS9</accession>
<name>A0A940SYS9_9ENTE</name>
<reference evidence="3" key="1">
    <citation type="submission" date="2020-12" db="EMBL/GenBank/DDBJ databases">
        <title>Vagococcus allomyrinae sp. nov. and Enterococcus lavae sp. nov., isolated from the larvae of Allomyrina dichotoma.</title>
        <authorList>
            <person name="Lee S.D."/>
        </authorList>
    </citation>
    <scope>NUCLEOTIDE SEQUENCE</scope>
    <source>
        <strain evidence="3">BWB3-3</strain>
    </source>
</reference>
<feature type="compositionally biased region" description="Low complexity" evidence="1">
    <location>
        <begin position="154"/>
        <end position="166"/>
    </location>
</feature>
<dbReference type="RefSeq" id="WP_209531521.1">
    <property type="nucleotide sequence ID" value="NZ_JAEEGA010000018.1"/>
</dbReference>
<gene>
    <name evidence="3" type="ORF">I6N95_22015</name>
</gene>
<evidence type="ECO:0000313" key="3">
    <source>
        <dbReference type="EMBL" id="MBP1043708.1"/>
    </source>
</evidence>
<feature type="transmembrane region" description="Helical" evidence="2">
    <location>
        <begin position="6"/>
        <end position="24"/>
    </location>
</feature>
<feature type="region of interest" description="Disordered" evidence="1">
    <location>
        <begin position="146"/>
        <end position="169"/>
    </location>
</feature>
<sequence length="520" mass="57685">MKKSWIFTGLFVLMILIMGGLFYWKNYYLTPLKSNKAEIKATLLDKADALFNAEDEDFLAKNLEEKEITALSDELSRILVAQNISPQDLTATKQQDLADAQTKIELANQKLGNQLRLNGMFLAEDFRQTTPGEATGAVDVDKVFEEGDTRESADSSAAKTSDSSSRTKLKDISEKVAKNTLVAINGSEHNAFLIISDTLVQADIDTFKKSFDAESATGSWAQTMTAILKNAEDQLTTYDTAKAKVAELFDGTEVRYDITKEAFQEVLSQVEKVYSPTRQEELMEQMEKVAEAIGAEMLNRDFIFENLSDKEGVTFEAKQTNSDWWTGPISFSVTVKNDTSKNISFSYGRLAILKSTNTFHSSQYTLRSDADRFVIKKGESFTIDSLQFKFPTEALVNSSRGSQLAYILDKEEVSTPTTIIIANVLMNEKPTTTSSSDTQEEPMPSLDVAAIQNLREKLLDLDVTANSITDVDMQGLIDQAAKENLDENGLIKLVCDYLQLDYQQVMADAAAKANSSGTTE</sequence>
<dbReference type="EMBL" id="JAEEGA010000018">
    <property type="protein sequence ID" value="MBP1043708.1"/>
    <property type="molecule type" value="Genomic_DNA"/>
</dbReference>
<organism evidence="3 4">
    <name type="scientific">Vagococcus allomyrinae</name>
    <dbReference type="NCBI Taxonomy" id="2794353"/>
    <lineage>
        <taxon>Bacteria</taxon>
        <taxon>Bacillati</taxon>
        <taxon>Bacillota</taxon>
        <taxon>Bacilli</taxon>
        <taxon>Lactobacillales</taxon>
        <taxon>Enterococcaceae</taxon>
        <taxon>Vagococcus</taxon>
    </lineage>
</organism>
<evidence type="ECO:0000313" key="4">
    <source>
        <dbReference type="Proteomes" id="UP000674938"/>
    </source>
</evidence>
<evidence type="ECO:0000256" key="1">
    <source>
        <dbReference type="SAM" id="MobiDB-lite"/>
    </source>
</evidence>
<protein>
    <submittedName>
        <fullName evidence="3">Uncharacterized protein</fullName>
    </submittedName>
</protein>